<dbReference type="GO" id="GO:1903457">
    <property type="term" value="P:lactate catabolic process"/>
    <property type="evidence" value="ECO:0007669"/>
    <property type="project" value="TreeGrafter"/>
</dbReference>
<keyword evidence="10" id="KW-1185">Reference proteome</keyword>
<dbReference type="Gene3D" id="3.30.465.10">
    <property type="match status" value="1"/>
</dbReference>
<dbReference type="InterPro" id="IPR016171">
    <property type="entry name" value="Vanillyl_alc_oxidase_C-sub2"/>
</dbReference>
<evidence type="ECO:0000313" key="9">
    <source>
        <dbReference type="EMBL" id="ABC22100.1"/>
    </source>
</evidence>
<dbReference type="Pfam" id="PF01565">
    <property type="entry name" value="FAD_binding_4"/>
    <property type="match status" value="1"/>
</dbReference>
<dbReference type="PhylomeDB" id="Q2RUU5"/>
<dbReference type="FunFam" id="1.10.45.10:FF:000001">
    <property type="entry name" value="D-lactate dehydrogenase mitochondrial"/>
    <property type="match status" value="1"/>
</dbReference>
<dbReference type="GO" id="GO:0004458">
    <property type="term" value="F:D-lactate dehydrogenase (cytochrome) activity"/>
    <property type="evidence" value="ECO:0007669"/>
    <property type="project" value="UniProtKB-EC"/>
</dbReference>
<name>Q2RUU5_RHORT</name>
<dbReference type="EC" id="1.1.2.4" evidence="7"/>
<dbReference type="SUPFAM" id="SSF55103">
    <property type="entry name" value="FAD-linked oxidases, C-terminal domain"/>
    <property type="match status" value="1"/>
</dbReference>
<keyword evidence="6 9" id="KW-0560">Oxidoreductase</keyword>
<comment type="similarity">
    <text evidence="2">Belongs to the FAD-binding oxidoreductase/transferase type 4 family.</text>
</comment>
<dbReference type="KEGG" id="rru:Rru_A1299"/>
<dbReference type="FunFam" id="3.30.465.10:FF:000016">
    <property type="entry name" value="probable D-lactate dehydrogenase, mitochondrial"/>
    <property type="match status" value="1"/>
</dbReference>
<dbReference type="RefSeq" id="WP_011389054.1">
    <property type="nucleotide sequence ID" value="NC_007643.1"/>
</dbReference>
<evidence type="ECO:0000256" key="2">
    <source>
        <dbReference type="ARBA" id="ARBA00008000"/>
    </source>
</evidence>
<accession>Q2RUU5</accession>
<dbReference type="GO" id="GO:0008720">
    <property type="term" value="F:D-lactate dehydrogenase (NAD+) activity"/>
    <property type="evidence" value="ECO:0007669"/>
    <property type="project" value="TreeGrafter"/>
</dbReference>
<dbReference type="eggNOG" id="COG0277">
    <property type="taxonomic scope" value="Bacteria"/>
</dbReference>
<comment type="cofactor">
    <cofactor evidence="1">
        <name>FAD</name>
        <dbReference type="ChEBI" id="CHEBI:57692"/>
    </cofactor>
</comment>
<evidence type="ECO:0000256" key="5">
    <source>
        <dbReference type="ARBA" id="ARBA00022946"/>
    </source>
</evidence>
<dbReference type="InterPro" id="IPR036318">
    <property type="entry name" value="FAD-bd_PCMH-like_sf"/>
</dbReference>
<evidence type="ECO:0000256" key="7">
    <source>
        <dbReference type="ARBA" id="ARBA00038897"/>
    </source>
</evidence>
<dbReference type="PANTHER" id="PTHR11748:SF111">
    <property type="entry name" value="D-LACTATE DEHYDROGENASE, MITOCHONDRIAL-RELATED"/>
    <property type="match status" value="1"/>
</dbReference>
<dbReference type="InterPro" id="IPR016164">
    <property type="entry name" value="FAD-linked_Oxase-like_C"/>
</dbReference>
<dbReference type="InterPro" id="IPR016166">
    <property type="entry name" value="FAD-bd_PCMH"/>
</dbReference>
<dbReference type="Pfam" id="PF02913">
    <property type="entry name" value="FAD-oxidase_C"/>
    <property type="match status" value="1"/>
</dbReference>
<evidence type="ECO:0000256" key="6">
    <source>
        <dbReference type="ARBA" id="ARBA00023002"/>
    </source>
</evidence>
<evidence type="ECO:0000256" key="3">
    <source>
        <dbReference type="ARBA" id="ARBA00022630"/>
    </source>
</evidence>
<dbReference type="PANTHER" id="PTHR11748">
    <property type="entry name" value="D-LACTATE DEHYDROGENASE"/>
    <property type="match status" value="1"/>
</dbReference>
<sequence>MSLSAAALSDLSALLGERLVLSQAVRDHHGHGESWHGVQAPEAVAFLKTAEEAQAVVALCAAHGVPMVPFGAGSSMEGQVQATAGGLCLDMSAMTAILAVRPEDMDCTVQPGVTRQQLNEHLRAQGLFFPIDPGAEATLGGMASTRASGTNAVRYGTMRDVVLALEVVLADGRRLRTGSRARKSAAGYDLTRLMIGAEGTLGLITELTLRLFPIPEKQAAAICSFPSLEQAVACVVATAQCGVGMSRIEFADRLQMRAINAYSHTNFPESPMLFLEFAGSAAAVEAEIATVRALADEHGGGGFAWAESEEDRRALWKARHSAAYAALALRPGCKGLATDVCVPISRLVDCLVETQKDLATSPLPAPIAGHVGDGNFHLMIVFDPADPAEVAEAKRLDDALGRRALAMEGTCTGEHGIGLGKRGLLALEAGEGVDVMRQIKAALDPKGLMNPGKIFL</sequence>
<dbReference type="HOGENOM" id="CLU_017779_3_0_5"/>
<dbReference type="PROSITE" id="PS51387">
    <property type="entry name" value="FAD_PCMH"/>
    <property type="match status" value="1"/>
</dbReference>
<evidence type="ECO:0000313" key="10">
    <source>
        <dbReference type="Proteomes" id="UP000001929"/>
    </source>
</evidence>
<protein>
    <recommendedName>
        <fullName evidence="7">D-lactate dehydrogenase (cytochrome)</fullName>
        <ecNumber evidence="7">1.1.2.4</ecNumber>
    </recommendedName>
</protein>
<dbReference type="InterPro" id="IPR016169">
    <property type="entry name" value="FAD-bd_PCMH_sub2"/>
</dbReference>
<dbReference type="Gene3D" id="1.10.45.10">
    <property type="entry name" value="Vanillyl-alcohol Oxidase, Chain A, domain 4"/>
    <property type="match status" value="1"/>
</dbReference>
<evidence type="ECO:0000256" key="4">
    <source>
        <dbReference type="ARBA" id="ARBA00022827"/>
    </source>
</evidence>
<dbReference type="PATRIC" id="fig|269796.9.peg.1365"/>
<reference evidence="9 10" key="1">
    <citation type="journal article" date="2011" name="Stand. Genomic Sci.">
        <title>Complete genome sequence of Rhodospirillum rubrum type strain (S1).</title>
        <authorList>
            <person name="Munk A.C."/>
            <person name="Copeland A."/>
            <person name="Lucas S."/>
            <person name="Lapidus A."/>
            <person name="Del Rio T.G."/>
            <person name="Barry K."/>
            <person name="Detter J.C."/>
            <person name="Hammon N."/>
            <person name="Israni S."/>
            <person name="Pitluck S."/>
            <person name="Brettin T."/>
            <person name="Bruce D."/>
            <person name="Han C."/>
            <person name="Tapia R."/>
            <person name="Gilna P."/>
            <person name="Schmutz J."/>
            <person name="Larimer F."/>
            <person name="Land M."/>
            <person name="Kyrpides N.C."/>
            <person name="Mavromatis K."/>
            <person name="Richardson P."/>
            <person name="Rohde M."/>
            <person name="Goker M."/>
            <person name="Klenk H.P."/>
            <person name="Zhang Y."/>
            <person name="Roberts G.P."/>
            <person name="Reslewic S."/>
            <person name="Schwartz D.C."/>
        </authorList>
    </citation>
    <scope>NUCLEOTIDE SEQUENCE [LARGE SCALE GENOMIC DNA]</scope>
    <source>
        <strain evidence="10">ATCC 11170 / ATH 1.1.1 / DSM 467 / LMG 4362 / NCIMB 8255 / S1</strain>
    </source>
</reference>
<dbReference type="InterPro" id="IPR004113">
    <property type="entry name" value="FAD-bd_oxidored_4_C"/>
</dbReference>
<evidence type="ECO:0000256" key="1">
    <source>
        <dbReference type="ARBA" id="ARBA00001974"/>
    </source>
</evidence>
<gene>
    <name evidence="9" type="ordered locus">Rru_A1299</name>
</gene>
<dbReference type="Proteomes" id="UP000001929">
    <property type="component" value="Chromosome"/>
</dbReference>
<dbReference type="EMBL" id="CP000230">
    <property type="protein sequence ID" value="ABC22100.1"/>
    <property type="molecule type" value="Genomic_DNA"/>
</dbReference>
<dbReference type="FunFam" id="3.30.70.2740:FF:000001">
    <property type="entry name" value="D-lactate dehydrogenase mitochondrial"/>
    <property type="match status" value="1"/>
</dbReference>
<dbReference type="SUPFAM" id="SSF56176">
    <property type="entry name" value="FAD-binding/transporter-associated domain-like"/>
    <property type="match status" value="1"/>
</dbReference>
<dbReference type="EnsemblBacteria" id="ABC22100">
    <property type="protein sequence ID" value="ABC22100"/>
    <property type="gene ID" value="Rru_A1299"/>
</dbReference>
<keyword evidence="4" id="KW-0274">FAD</keyword>
<keyword evidence="5" id="KW-0809">Transit peptide</keyword>
<evidence type="ECO:0000259" key="8">
    <source>
        <dbReference type="PROSITE" id="PS51387"/>
    </source>
</evidence>
<keyword evidence="3" id="KW-0285">Flavoprotein</keyword>
<dbReference type="STRING" id="269796.Rru_A1299"/>
<dbReference type="GO" id="GO:0071949">
    <property type="term" value="F:FAD binding"/>
    <property type="evidence" value="ECO:0007669"/>
    <property type="project" value="InterPro"/>
</dbReference>
<feature type="domain" description="FAD-binding PCMH-type" evidence="8">
    <location>
        <begin position="36"/>
        <end position="214"/>
    </location>
</feature>
<organism evidence="9 10">
    <name type="scientific">Rhodospirillum rubrum (strain ATCC 11170 / ATH 1.1.1 / DSM 467 / LMG 4362 / NCIMB 8255 / S1)</name>
    <dbReference type="NCBI Taxonomy" id="269796"/>
    <lineage>
        <taxon>Bacteria</taxon>
        <taxon>Pseudomonadati</taxon>
        <taxon>Pseudomonadota</taxon>
        <taxon>Alphaproteobacteria</taxon>
        <taxon>Rhodospirillales</taxon>
        <taxon>Rhodospirillaceae</taxon>
        <taxon>Rhodospirillum</taxon>
    </lineage>
</organism>
<dbReference type="AlphaFoldDB" id="Q2RUU5"/>
<proteinExistence type="inferred from homology"/>
<dbReference type="InterPro" id="IPR006094">
    <property type="entry name" value="Oxid_FAD_bind_N"/>
</dbReference>
<dbReference type="Gene3D" id="3.30.70.2740">
    <property type="match status" value="1"/>
</dbReference>